<feature type="transmembrane region" description="Helical" evidence="1">
    <location>
        <begin position="180"/>
        <end position="203"/>
    </location>
</feature>
<comment type="caution">
    <text evidence="3">The sequence shown here is derived from an EMBL/GenBank/DDBJ whole genome shotgun (WGS) entry which is preliminary data.</text>
</comment>
<reference evidence="3 4" key="1">
    <citation type="submission" date="2023-01" db="EMBL/GenBank/DDBJ databases">
        <title>Analysis of 21 Apiospora genomes using comparative genomics revels a genus with tremendous synthesis potential of carbohydrate active enzymes and secondary metabolites.</title>
        <authorList>
            <person name="Sorensen T."/>
        </authorList>
    </citation>
    <scope>NUCLEOTIDE SEQUENCE [LARGE SCALE GENOMIC DNA]</scope>
    <source>
        <strain evidence="3 4">CBS 20057</strain>
    </source>
</reference>
<dbReference type="EMBL" id="JAQQWI010000016">
    <property type="protein sequence ID" value="KAK8009402.1"/>
    <property type="molecule type" value="Genomic_DNA"/>
</dbReference>
<evidence type="ECO:0000256" key="1">
    <source>
        <dbReference type="SAM" id="Phobius"/>
    </source>
</evidence>
<feature type="transmembrane region" description="Helical" evidence="1">
    <location>
        <begin position="69"/>
        <end position="88"/>
    </location>
</feature>
<protein>
    <recommendedName>
        <fullName evidence="2">DUF7702 domain-containing protein</fullName>
    </recommendedName>
</protein>
<dbReference type="Pfam" id="PF24800">
    <property type="entry name" value="DUF7702"/>
    <property type="match status" value="1"/>
</dbReference>
<dbReference type="PANTHER" id="PTHR42109">
    <property type="entry name" value="UNPLACED GENOMIC SCAFFOLD UM_SCAF_CONTIG_1.265, WHOLE GENOME SHOTGUN SEQUENCE"/>
    <property type="match status" value="1"/>
</dbReference>
<keyword evidence="4" id="KW-1185">Reference proteome</keyword>
<evidence type="ECO:0000313" key="3">
    <source>
        <dbReference type="EMBL" id="KAK8009402.1"/>
    </source>
</evidence>
<dbReference type="PANTHER" id="PTHR42109:SF2">
    <property type="entry name" value="INTEGRAL MEMBRANE PROTEIN"/>
    <property type="match status" value="1"/>
</dbReference>
<keyword evidence="1" id="KW-0812">Transmembrane</keyword>
<proteinExistence type="predicted"/>
<dbReference type="InterPro" id="IPR056119">
    <property type="entry name" value="DUF7702"/>
</dbReference>
<organism evidence="3 4">
    <name type="scientific">Apiospora marii</name>
    <dbReference type="NCBI Taxonomy" id="335849"/>
    <lineage>
        <taxon>Eukaryota</taxon>
        <taxon>Fungi</taxon>
        <taxon>Dikarya</taxon>
        <taxon>Ascomycota</taxon>
        <taxon>Pezizomycotina</taxon>
        <taxon>Sordariomycetes</taxon>
        <taxon>Xylariomycetidae</taxon>
        <taxon>Amphisphaeriales</taxon>
        <taxon>Apiosporaceae</taxon>
        <taxon>Apiospora</taxon>
    </lineage>
</organism>
<feature type="transmembrane region" description="Helical" evidence="1">
    <location>
        <begin position="6"/>
        <end position="25"/>
    </location>
</feature>
<feature type="transmembrane region" description="Helical" evidence="1">
    <location>
        <begin position="215"/>
        <end position="235"/>
    </location>
</feature>
<feature type="transmembrane region" description="Helical" evidence="1">
    <location>
        <begin position="109"/>
        <end position="128"/>
    </location>
</feature>
<sequence>MNAHTAAGIAQVVFYAPITVYAQYVGFRCWKYRSRMACYMIMAFTLIRLVGGALVIAVEQDLSTSNANLIRVTYILLNIGLVPLLASYDGLLSVVSRENFPKNNYLRGIHAICALLTVLATGLLIGAGTLTGKADQASLQSTLYKIGYFDFVAIFVVAIVLNAAYYTVQRDSINQSHIKILGCLLAASPFLALRTVYGIIGIFKATGPDMFTSMWSSLFGSATALALMGLLPEIANAGPSTE</sequence>
<keyword evidence="1" id="KW-0472">Membrane</keyword>
<dbReference type="Proteomes" id="UP001396898">
    <property type="component" value="Unassembled WGS sequence"/>
</dbReference>
<feature type="domain" description="DUF7702" evidence="2">
    <location>
        <begin position="4"/>
        <end position="235"/>
    </location>
</feature>
<feature type="transmembrane region" description="Helical" evidence="1">
    <location>
        <begin position="148"/>
        <end position="168"/>
    </location>
</feature>
<name>A0ABR1RFJ4_9PEZI</name>
<evidence type="ECO:0000259" key="2">
    <source>
        <dbReference type="Pfam" id="PF24800"/>
    </source>
</evidence>
<gene>
    <name evidence="3" type="ORF">PG991_011953</name>
</gene>
<evidence type="ECO:0000313" key="4">
    <source>
        <dbReference type="Proteomes" id="UP001396898"/>
    </source>
</evidence>
<feature type="transmembrane region" description="Helical" evidence="1">
    <location>
        <begin position="37"/>
        <end position="57"/>
    </location>
</feature>
<keyword evidence="1" id="KW-1133">Transmembrane helix</keyword>
<accession>A0ABR1RFJ4</accession>